<reference evidence="2 3" key="1">
    <citation type="submission" date="2024-05" db="EMBL/GenBank/DDBJ databases">
        <title>De novo assembly of an allotetraploid wild potato.</title>
        <authorList>
            <person name="Hosaka A.J."/>
        </authorList>
    </citation>
    <scope>NUCLEOTIDE SEQUENCE [LARGE SCALE GENOMIC DNA]</scope>
    <source>
        <tissue evidence="2">Young leaves</tissue>
    </source>
</reference>
<dbReference type="EMBL" id="JBJKTR010000005">
    <property type="protein sequence ID" value="KAL3368840.1"/>
    <property type="molecule type" value="Genomic_DNA"/>
</dbReference>
<dbReference type="Proteomes" id="UP001627284">
    <property type="component" value="Unassembled WGS sequence"/>
</dbReference>
<sequence length="167" mass="19720">MEFRFCLLFVCRVMVYPHFPNTQMVVKVNHTLKVWWKDIERNRELEANELLGGLTALISVESDRHLIKALLKFWDSERLLFKFRDFELTPTIEEIGGFLGLPYRDREMIVPHKPTPRSFMKQMGMCHNPNLPCLKEGWISLEFLYSCFGDEEGHENIHREFACSPAK</sequence>
<name>A0ABD2UJ57_9SOLN</name>
<protein>
    <recommendedName>
        <fullName evidence="1">DUF7745 domain-containing protein</fullName>
    </recommendedName>
</protein>
<feature type="domain" description="DUF7745" evidence="1">
    <location>
        <begin position="49"/>
        <end position="110"/>
    </location>
</feature>
<evidence type="ECO:0000313" key="3">
    <source>
        <dbReference type="Proteomes" id="UP001627284"/>
    </source>
</evidence>
<evidence type="ECO:0000313" key="2">
    <source>
        <dbReference type="EMBL" id="KAL3368840.1"/>
    </source>
</evidence>
<keyword evidence="3" id="KW-1185">Reference proteome</keyword>
<organism evidence="2 3">
    <name type="scientific">Solanum stoloniferum</name>
    <dbReference type="NCBI Taxonomy" id="62892"/>
    <lineage>
        <taxon>Eukaryota</taxon>
        <taxon>Viridiplantae</taxon>
        <taxon>Streptophyta</taxon>
        <taxon>Embryophyta</taxon>
        <taxon>Tracheophyta</taxon>
        <taxon>Spermatophyta</taxon>
        <taxon>Magnoliopsida</taxon>
        <taxon>eudicotyledons</taxon>
        <taxon>Gunneridae</taxon>
        <taxon>Pentapetalae</taxon>
        <taxon>asterids</taxon>
        <taxon>lamiids</taxon>
        <taxon>Solanales</taxon>
        <taxon>Solanaceae</taxon>
        <taxon>Solanoideae</taxon>
        <taxon>Solaneae</taxon>
        <taxon>Solanum</taxon>
    </lineage>
</organism>
<dbReference type="AlphaFoldDB" id="A0ABD2UJ57"/>
<comment type="caution">
    <text evidence="2">The sequence shown here is derived from an EMBL/GenBank/DDBJ whole genome shotgun (WGS) entry which is preliminary data.</text>
</comment>
<proteinExistence type="predicted"/>
<accession>A0ABD2UJ57</accession>
<evidence type="ECO:0000259" key="1">
    <source>
        <dbReference type="Pfam" id="PF24924"/>
    </source>
</evidence>
<dbReference type="Pfam" id="PF24924">
    <property type="entry name" value="DUF7745"/>
    <property type="match status" value="1"/>
</dbReference>
<dbReference type="InterPro" id="IPR056647">
    <property type="entry name" value="DUF7745"/>
</dbReference>
<gene>
    <name evidence="2" type="ORF">AABB24_009583</name>
</gene>